<evidence type="ECO:0000313" key="1">
    <source>
        <dbReference type="EMBL" id="KAG2950266.1"/>
    </source>
</evidence>
<organism evidence="1 2">
    <name type="scientific">Phytophthora cactorum</name>
    <dbReference type="NCBI Taxonomy" id="29920"/>
    <lineage>
        <taxon>Eukaryota</taxon>
        <taxon>Sar</taxon>
        <taxon>Stramenopiles</taxon>
        <taxon>Oomycota</taxon>
        <taxon>Peronosporomycetes</taxon>
        <taxon>Peronosporales</taxon>
        <taxon>Peronosporaceae</taxon>
        <taxon>Phytophthora</taxon>
    </lineage>
</organism>
<proteinExistence type="predicted"/>
<dbReference type="AlphaFoldDB" id="A0A8T1E762"/>
<name>A0A8T1E762_9STRA</name>
<accession>A0A8T1E762</accession>
<comment type="caution">
    <text evidence="1">The sequence shown here is derived from an EMBL/GenBank/DDBJ whole genome shotgun (WGS) entry which is preliminary data.</text>
</comment>
<dbReference type="Proteomes" id="UP000736787">
    <property type="component" value="Unassembled WGS sequence"/>
</dbReference>
<evidence type="ECO:0000313" key="2">
    <source>
        <dbReference type="Proteomes" id="UP000736787"/>
    </source>
</evidence>
<sequence length="71" mass="8231">MYEGKVAKHLEAPDTPETIIEDFAKEFFADSARADFHAKQVLRRYVEEDREIVIWQGSVDPNSKRTSVKYA</sequence>
<dbReference type="EMBL" id="RCMK01000073">
    <property type="protein sequence ID" value="KAG2950266.1"/>
    <property type="molecule type" value="Genomic_DNA"/>
</dbReference>
<reference evidence="1" key="1">
    <citation type="submission" date="2018-10" db="EMBL/GenBank/DDBJ databases">
        <title>Effector identification in a new, highly contiguous assembly of the strawberry crown rot pathogen Phytophthora cactorum.</title>
        <authorList>
            <person name="Armitage A.D."/>
            <person name="Nellist C.F."/>
            <person name="Bates H."/>
            <person name="Vickerstaff R.J."/>
            <person name="Harrison R.J."/>
        </authorList>
    </citation>
    <scope>NUCLEOTIDE SEQUENCE</scope>
    <source>
        <strain evidence="1">4040</strain>
    </source>
</reference>
<gene>
    <name evidence="1" type="ORF">PC117_g4546</name>
</gene>
<protein>
    <submittedName>
        <fullName evidence="1">Uncharacterized protein</fullName>
    </submittedName>
</protein>